<evidence type="ECO:0000313" key="3">
    <source>
        <dbReference type="Proteomes" id="UP000298685"/>
    </source>
</evidence>
<dbReference type="SUPFAM" id="SSF75169">
    <property type="entry name" value="DsrEFH-like"/>
    <property type="match status" value="1"/>
</dbReference>
<dbReference type="OrthoDB" id="9789418at2"/>
<dbReference type="InterPro" id="IPR003787">
    <property type="entry name" value="Sulphur_relay_DsrE/F-like"/>
</dbReference>
<comment type="similarity">
    <text evidence="1">Belongs to the DsrF/TusC family.</text>
</comment>
<dbReference type="PANTHER" id="PTHR38780">
    <property type="entry name" value="PROTEIN TUSC"/>
    <property type="match status" value="1"/>
</dbReference>
<gene>
    <name evidence="2" type="primary">tusC</name>
    <name evidence="2" type="ORF">D9V78_01850</name>
</gene>
<name>A0A4D6YIE1_9GAMM</name>
<evidence type="ECO:0000313" key="2">
    <source>
        <dbReference type="EMBL" id="QCI26141.1"/>
    </source>
</evidence>
<organism evidence="2 3">
    <name type="scientific">Buchnera aphidicola</name>
    <name type="common">Sarucallis kahawaluokalani</name>
    <dbReference type="NCBI Taxonomy" id="1241878"/>
    <lineage>
        <taxon>Bacteria</taxon>
        <taxon>Pseudomonadati</taxon>
        <taxon>Pseudomonadota</taxon>
        <taxon>Gammaproteobacteria</taxon>
        <taxon>Enterobacterales</taxon>
        <taxon>Erwiniaceae</taxon>
        <taxon>Buchnera</taxon>
    </lineage>
</organism>
<dbReference type="InterPro" id="IPR027396">
    <property type="entry name" value="DsrEFH-like"/>
</dbReference>
<dbReference type="Pfam" id="PF02635">
    <property type="entry name" value="DsrE"/>
    <property type="match status" value="1"/>
</dbReference>
<dbReference type="GO" id="GO:0016740">
    <property type="term" value="F:transferase activity"/>
    <property type="evidence" value="ECO:0007669"/>
    <property type="project" value="UniProtKB-KW"/>
</dbReference>
<dbReference type="NCBIfam" id="NF001238">
    <property type="entry name" value="PRK00211.1"/>
    <property type="match status" value="1"/>
</dbReference>
<dbReference type="Gene3D" id="3.40.1260.10">
    <property type="entry name" value="DsrEFH-like"/>
    <property type="match status" value="1"/>
</dbReference>
<dbReference type="EMBL" id="CP032999">
    <property type="protein sequence ID" value="QCI26141.1"/>
    <property type="molecule type" value="Genomic_DNA"/>
</dbReference>
<reference evidence="2 3" key="1">
    <citation type="submission" date="2018-10" db="EMBL/GenBank/DDBJ databases">
        <title>Comparative functional genomics of the obligate endosymbiont Buchnera aphidicola.</title>
        <authorList>
            <person name="Chong R.A."/>
        </authorList>
    </citation>
    <scope>NUCLEOTIDE SEQUENCE [LARGE SCALE GENOMIC DNA]</scope>
    <source>
        <strain evidence="2 3">Ska</strain>
    </source>
</reference>
<keyword evidence="2" id="KW-0808">Transferase</keyword>
<evidence type="ECO:0000256" key="1">
    <source>
        <dbReference type="ARBA" id="ARBA00005996"/>
    </source>
</evidence>
<dbReference type="NCBIfam" id="TIGR03010">
    <property type="entry name" value="sulf_tusC_dsrF"/>
    <property type="match status" value="1"/>
</dbReference>
<dbReference type="PANTHER" id="PTHR38780:SF1">
    <property type="entry name" value="PROTEIN TUSC"/>
    <property type="match status" value="1"/>
</dbReference>
<dbReference type="InterPro" id="IPR017462">
    <property type="entry name" value="Sulphur_relay_TusC/DsrF"/>
</dbReference>
<dbReference type="RefSeq" id="WP_158350854.1">
    <property type="nucleotide sequence ID" value="NZ_CP032999.1"/>
</dbReference>
<dbReference type="AlphaFoldDB" id="A0A4D6YIE1"/>
<dbReference type="Proteomes" id="UP000298685">
    <property type="component" value="Chromosome"/>
</dbReference>
<protein>
    <submittedName>
        <fullName evidence="2">Sulfurtransferase complex subunit TusC</fullName>
    </submittedName>
</protein>
<sequence length="119" mass="13776">MKKVAIIFSNAPYGSNLGLEGLNIVLSMTCYIENIGFFFVGDGVLQILDYQKPNHIFSKSYFPTFKMFNLYNMHNFYLCYESLLQHGLSANVFYSLNVHICNFSNIRNQICNFDVLLNF</sequence>
<accession>A0A4D6YIE1</accession>
<proteinExistence type="inferred from homology"/>